<dbReference type="OrthoDB" id="2501249at2759"/>
<dbReference type="InParanoid" id="A0A2T3BB00"/>
<evidence type="ECO:0000313" key="6">
    <source>
        <dbReference type="Proteomes" id="UP000241818"/>
    </source>
</evidence>
<dbReference type="InterPro" id="IPR052837">
    <property type="entry name" value="Mitoribosomal_bS21"/>
</dbReference>
<proteinExistence type="inferred from homology"/>
<protein>
    <recommendedName>
        <fullName evidence="7">Ribosomal protein S21</fullName>
    </recommendedName>
</protein>
<dbReference type="STRING" id="857342.A0A2T3BB00"/>
<dbReference type="GO" id="GO:0003735">
    <property type="term" value="F:structural constituent of ribosome"/>
    <property type="evidence" value="ECO:0007669"/>
    <property type="project" value="InterPro"/>
</dbReference>
<evidence type="ECO:0000256" key="2">
    <source>
        <dbReference type="ARBA" id="ARBA00022980"/>
    </source>
</evidence>
<evidence type="ECO:0000313" key="5">
    <source>
        <dbReference type="EMBL" id="PSS25501.1"/>
    </source>
</evidence>
<dbReference type="Proteomes" id="UP000241818">
    <property type="component" value="Unassembled WGS sequence"/>
</dbReference>
<keyword evidence="6" id="KW-1185">Reference proteome</keyword>
<dbReference type="RefSeq" id="XP_024724100.1">
    <property type="nucleotide sequence ID" value="XM_024867325.1"/>
</dbReference>
<dbReference type="GeneID" id="36575406"/>
<accession>A0A2T3BB00</accession>
<evidence type="ECO:0000256" key="4">
    <source>
        <dbReference type="SAM" id="MobiDB-lite"/>
    </source>
</evidence>
<evidence type="ECO:0008006" key="7">
    <source>
        <dbReference type="Google" id="ProtNLM"/>
    </source>
</evidence>
<evidence type="ECO:0000256" key="3">
    <source>
        <dbReference type="ARBA" id="ARBA00023274"/>
    </source>
</evidence>
<comment type="similarity">
    <text evidence="1">Belongs to the bacterial ribosomal protein bS21 family.</text>
</comment>
<dbReference type="InterPro" id="IPR001911">
    <property type="entry name" value="Ribosomal_bS21"/>
</dbReference>
<dbReference type="Pfam" id="PF01165">
    <property type="entry name" value="Ribosomal_S21"/>
    <property type="match status" value="1"/>
</dbReference>
<name>A0A2T3BB00_AMORE</name>
<dbReference type="GO" id="GO:0070124">
    <property type="term" value="P:mitochondrial translational initiation"/>
    <property type="evidence" value="ECO:0007669"/>
    <property type="project" value="TreeGrafter"/>
</dbReference>
<keyword evidence="2" id="KW-0689">Ribosomal protein</keyword>
<gene>
    <name evidence="5" type="ORF">M430DRAFT_39577</name>
</gene>
<dbReference type="GO" id="GO:0005763">
    <property type="term" value="C:mitochondrial small ribosomal subunit"/>
    <property type="evidence" value="ECO:0007669"/>
    <property type="project" value="TreeGrafter"/>
</dbReference>
<sequence length="272" mass="30091">MPMELRRAADAILRCQVSPLVAAVRWQAGRQIGKQSSSSNSVNISRRRTFITTTPKYALRPSATTTAAPPPESQSAQDGKSASAKVEEAAKNLGWLQGSGSRSGASRFPAPRSQDGGARARELRMNGGNSADDILKTINTFSSPSGKSSFDGIDISRMADPFSDRPESATDLMGAINREVAPPREERIPLRLNPSTGRTINIGGNIDVGRGFRLLEQSCARNRVRSDFTKQRFHERGGLKRKRLRRERWRRRFMEGFKATVARVKHLKTQGW</sequence>
<dbReference type="PANTHER" id="PTHR41237">
    <property type="entry name" value="37S RIBOSOMAL PROTEIN MRP21, MITOCHONDRIAL"/>
    <property type="match status" value="1"/>
</dbReference>
<organism evidence="5 6">
    <name type="scientific">Amorphotheca resinae ATCC 22711</name>
    <dbReference type="NCBI Taxonomy" id="857342"/>
    <lineage>
        <taxon>Eukaryota</taxon>
        <taxon>Fungi</taxon>
        <taxon>Dikarya</taxon>
        <taxon>Ascomycota</taxon>
        <taxon>Pezizomycotina</taxon>
        <taxon>Leotiomycetes</taxon>
        <taxon>Helotiales</taxon>
        <taxon>Amorphothecaceae</taxon>
        <taxon>Amorphotheca</taxon>
    </lineage>
</organism>
<keyword evidence="3" id="KW-0687">Ribonucleoprotein</keyword>
<dbReference type="PANTHER" id="PTHR41237:SF1">
    <property type="entry name" value="SMALL RIBOSOMAL SUBUNIT PROTEIN BS21M"/>
    <property type="match status" value="1"/>
</dbReference>
<evidence type="ECO:0000256" key="1">
    <source>
        <dbReference type="ARBA" id="ARBA00006640"/>
    </source>
</evidence>
<dbReference type="EMBL" id="KZ679007">
    <property type="protein sequence ID" value="PSS25501.1"/>
    <property type="molecule type" value="Genomic_DNA"/>
</dbReference>
<feature type="region of interest" description="Disordered" evidence="4">
    <location>
        <begin position="53"/>
        <end position="118"/>
    </location>
</feature>
<dbReference type="AlphaFoldDB" id="A0A2T3BB00"/>
<reference evidence="5 6" key="1">
    <citation type="journal article" date="2018" name="New Phytol.">
        <title>Comparative genomics and transcriptomics depict ericoid mycorrhizal fungi as versatile saprotrophs and plant mutualists.</title>
        <authorList>
            <person name="Martino E."/>
            <person name="Morin E."/>
            <person name="Grelet G.A."/>
            <person name="Kuo A."/>
            <person name="Kohler A."/>
            <person name="Daghino S."/>
            <person name="Barry K.W."/>
            <person name="Cichocki N."/>
            <person name="Clum A."/>
            <person name="Dockter R.B."/>
            <person name="Hainaut M."/>
            <person name="Kuo R.C."/>
            <person name="LaButti K."/>
            <person name="Lindahl B.D."/>
            <person name="Lindquist E.A."/>
            <person name="Lipzen A."/>
            <person name="Khouja H.R."/>
            <person name="Magnuson J."/>
            <person name="Murat C."/>
            <person name="Ohm R.A."/>
            <person name="Singer S.W."/>
            <person name="Spatafora J.W."/>
            <person name="Wang M."/>
            <person name="Veneault-Fourrey C."/>
            <person name="Henrissat B."/>
            <person name="Grigoriev I.V."/>
            <person name="Martin F.M."/>
            <person name="Perotto S."/>
        </authorList>
    </citation>
    <scope>NUCLEOTIDE SEQUENCE [LARGE SCALE GENOMIC DNA]</scope>
    <source>
        <strain evidence="5 6">ATCC 22711</strain>
    </source>
</reference>